<dbReference type="Proteomes" id="UP000297245">
    <property type="component" value="Unassembled WGS sequence"/>
</dbReference>
<organism evidence="2 3">
    <name type="scientific">Dendrothele bispora (strain CBS 962.96)</name>
    <dbReference type="NCBI Taxonomy" id="1314807"/>
    <lineage>
        <taxon>Eukaryota</taxon>
        <taxon>Fungi</taxon>
        <taxon>Dikarya</taxon>
        <taxon>Basidiomycota</taxon>
        <taxon>Agaricomycotina</taxon>
        <taxon>Agaricomycetes</taxon>
        <taxon>Agaricomycetidae</taxon>
        <taxon>Agaricales</taxon>
        <taxon>Agaricales incertae sedis</taxon>
        <taxon>Dendrothele</taxon>
    </lineage>
</organism>
<name>A0A4S8KK61_DENBC</name>
<protein>
    <recommendedName>
        <fullName evidence="4">Myb/SANT-like domain-containing protein</fullName>
    </recommendedName>
</protein>
<evidence type="ECO:0000313" key="3">
    <source>
        <dbReference type="Proteomes" id="UP000297245"/>
    </source>
</evidence>
<evidence type="ECO:0000256" key="1">
    <source>
        <dbReference type="SAM" id="MobiDB-lite"/>
    </source>
</evidence>
<proteinExistence type="predicted"/>
<feature type="region of interest" description="Disordered" evidence="1">
    <location>
        <begin position="1"/>
        <end position="28"/>
    </location>
</feature>
<evidence type="ECO:0008006" key="4">
    <source>
        <dbReference type="Google" id="ProtNLM"/>
    </source>
</evidence>
<dbReference type="AlphaFoldDB" id="A0A4S8KK61"/>
<feature type="compositionally biased region" description="Low complexity" evidence="1">
    <location>
        <begin position="7"/>
        <end position="22"/>
    </location>
</feature>
<gene>
    <name evidence="2" type="ORF">K435DRAFT_206799</name>
</gene>
<reference evidence="2 3" key="1">
    <citation type="journal article" date="2019" name="Nat. Ecol. Evol.">
        <title>Megaphylogeny resolves global patterns of mushroom evolution.</title>
        <authorList>
            <person name="Varga T."/>
            <person name="Krizsan K."/>
            <person name="Foldi C."/>
            <person name="Dima B."/>
            <person name="Sanchez-Garcia M."/>
            <person name="Sanchez-Ramirez S."/>
            <person name="Szollosi G.J."/>
            <person name="Szarkandi J.G."/>
            <person name="Papp V."/>
            <person name="Albert L."/>
            <person name="Andreopoulos W."/>
            <person name="Angelini C."/>
            <person name="Antonin V."/>
            <person name="Barry K.W."/>
            <person name="Bougher N.L."/>
            <person name="Buchanan P."/>
            <person name="Buyck B."/>
            <person name="Bense V."/>
            <person name="Catcheside P."/>
            <person name="Chovatia M."/>
            <person name="Cooper J."/>
            <person name="Damon W."/>
            <person name="Desjardin D."/>
            <person name="Finy P."/>
            <person name="Geml J."/>
            <person name="Haridas S."/>
            <person name="Hughes K."/>
            <person name="Justo A."/>
            <person name="Karasinski D."/>
            <person name="Kautmanova I."/>
            <person name="Kiss B."/>
            <person name="Kocsube S."/>
            <person name="Kotiranta H."/>
            <person name="LaButti K.M."/>
            <person name="Lechner B.E."/>
            <person name="Liimatainen K."/>
            <person name="Lipzen A."/>
            <person name="Lukacs Z."/>
            <person name="Mihaltcheva S."/>
            <person name="Morgado L.N."/>
            <person name="Niskanen T."/>
            <person name="Noordeloos M.E."/>
            <person name="Ohm R.A."/>
            <person name="Ortiz-Santana B."/>
            <person name="Ovrebo C."/>
            <person name="Racz N."/>
            <person name="Riley R."/>
            <person name="Savchenko A."/>
            <person name="Shiryaev A."/>
            <person name="Soop K."/>
            <person name="Spirin V."/>
            <person name="Szebenyi C."/>
            <person name="Tomsovsky M."/>
            <person name="Tulloss R.E."/>
            <person name="Uehling J."/>
            <person name="Grigoriev I.V."/>
            <person name="Vagvolgyi C."/>
            <person name="Papp T."/>
            <person name="Martin F.M."/>
            <person name="Miettinen O."/>
            <person name="Hibbett D.S."/>
            <person name="Nagy L.G."/>
        </authorList>
    </citation>
    <scope>NUCLEOTIDE SEQUENCE [LARGE SCALE GENOMIC DNA]</scope>
    <source>
        <strain evidence="2 3">CBS 962.96</strain>
    </source>
</reference>
<accession>A0A4S8KK61</accession>
<sequence length="162" mass="17829">MPPGENPAPSATSTSASAAVPVPTEPWTPELDTALTEYLDQVKEETDCESNKFKAKVFTACGKVLVSKGFPDLKNKLLRERWQKICKNRAAEEATARADWSAQAEAFLIEALVAAKGKALWSDNNFKSKAYTDAAKFLKSKGHRCTSKQAKARWVRVSLLLI</sequence>
<dbReference type="EMBL" id="ML181405">
    <property type="protein sequence ID" value="THU75896.1"/>
    <property type="molecule type" value="Genomic_DNA"/>
</dbReference>
<keyword evidence="3" id="KW-1185">Reference proteome</keyword>
<evidence type="ECO:0000313" key="2">
    <source>
        <dbReference type="EMBL" id="THU75896.1"/>
    </source>
</evidence>